<dbReference type="CDD" id="cd00761">
    <property type="entry name" value="Glyco_tranf_GTA_type"/>
    <property type="match status" value="1"/>
</dbReference>
<organism evidence="2 3">
    <name type="scientific">Elioraea tepida</name>
    <dbReference type="NCBI Taxonomy" id="2843330"/>
    <lineage>
        <taxon>Bacteria</taxon>
        <taxon>Pseudomonadati</taxon>
        <taxon>Pseudomonadota</taxon>
        <taxon>Alphaproteobacteria</taxon>
        <taxon>Acetobacterales</taxon>
        <taxon>Elioraeaceae</taxon>
        <taxon>Elioraea</taxon>
    </lineage>
</organism>
<dbReference type="AlphaFoldDB" id="A0A975U3P4"/>
<evidence type="ECO:0000313" key="3">
    <source>
        <dbReference type="Proteomes" id="UP000694001"/>
    </source>
</evidence>
<protein>
    <submittedName>
        <fullName evidence="2">Glycosyltransferase</fullName>
    </submittedName>
</protein>
<dbReference type="Pfam" id="PF00535">
    <property type="entry name" value="Glycos_transf_2"/>
    <property type="match status" value="1"/>
</dbReference>
<keyword evidence="3" id="KW-1185">Reference proteome</keyword>
<dbReference type="RefSeq" id="WP_218286065.1">
    <property type="nucleotide sequence ID" value="NZ_CP076448.1"/>
</dbReference>
<dbReference type="InterPro" id="IPR050834">
    <property type="entry name" value="Glycosyltransf_2"/>
</dbReference>
<sequence>MATVGVVLPNYNHAALLPEAIAALQAQTRPFDEFVVVDDGSTDDSVAVIERLAAADPRIRLIRHERNRGAVAAMNTGVAAATADYVHFAAADDRFSRELVATLLPRLEAHPGAAFACAEVTLTDRTTGRPIGLRPAVRPAHRARYFTPAESAALLTRMDNFVVTPAALFRRALIATMGGFDARLGPFTDGHLVRRLALHHGFCFAPRVLVEWRVDDRGYSRAVARDPGRALDLLRRVLEAFAEDPVFPSWYPPLFERRYRFAVARLAVQAEPVDFPTLERILEPGGVWLGPVRRLPAPLLRPALLTALTLLFRPTSLRGLLGTALARRFGHPATEPAG</sequence>
<dbReference type="EMBL" id="CP076448">
    <property type="protein sequence ID" value="QXM25009.1"/>
    <property type="molecule type" value="Genomic_DNA"/>
</dbReference>
<name>A0A975U3P4_9PROT</name>
<proteinExistence type="predicted"/>
<dbReference type="Proteomes" id="UP000694001">
    <property type="component" value="Chromosome"/>
</dbReference>
<evidence type="ECO:0000313" key="2">
    <source>
        <dbReference type="EMBL" id="QXM25009.1"/>
    </source>
</evidence>
<accession>A0A975U3P4</accession>
<dbReference type="PANTHER" id="PTHR43685">
    <property type="entry name" value="GLYCOSYLTRANSFERASE"/>
    <property type="match status" value="1"/>
</dbReference>
<dbReference type="InterPro" id="IPR001173">
    <property type="entry name" value="Glyco_trans_2-like"/>
</dbReference>
<feature type="domain" description="Glycosyltransferase 2-like" evidence="1">
    <location>
        <begin position="6"/>
        <end position="173"/>
    </location>
</feature>
<dbReference type="KEGG" id="elio:KO353_01770"/>
<dbReference type="PANTHER" id="PTHR43685:SF11">
    <property type="entry name" value="GLYCOSYLTRANSFERASE TAGX-RELATED"/>
    <property type="match status" value="1"/>
</dbReference>
<reference evidence="2" key="1">
    <citation type="submission" date="2021-06" db="EMBL/GenBank/DDBJ databases">
        <title>Elioraea tepida, sp. nov., a moderately thermophilic aerobic anoxygenic phototrophic bacterium isolated from an alkaline siliceous hot spring mat community in Yellowstone National Park, WY, USA.</title>
        <authorList>
            <person name="Saini M.K."/>
            <person name="Yoshida S."/>
            <person name="Sebastian A."/>
            <person name="Hirose S."/>
            <person name="Hara E."/>
            <person name="Tamaki H."/>
            <person name="Soulier N.T."/>
            <person name="Albert I."/>
            <person name="Hanada S."/>
            <person name="Bryant D.A."/>
            <person name="Tank M."/>
        </authorList>
    </citation>
    <scope>NUCLEOTIDE SEQUENCE</scope>
    <source>
        <strain evidence="2">MS-P2</strain>
    </source>
</reference>
<evidence type="ECO:0000259" key="1">
    <source>
        <dbReference type="Pfam" id="PF00535"/>
    </source>
</evidence>
<gene>
    <name evidence="2" type="ORF">KO353_01770</name>
</gene>